<reference evidence="1" key="2">
    <citation type="journal article" date="2016" name="Fungal Biol.">
        <title>Ochratoxin A production by Penicillium thymicola.</title>
        <authorList>
            <person name="Nguyen H.D.T."/>
            <person name="McMullin D.R."/>
            <person name="Ponomareva E."/>
            <person name="Riley R."/>
            <person name="Pomraning K.R."/>
            <person name="Baker S.E."/>
            <person name="Seifert K.A."/>
        </authorList>
    </citation>
    <scope>NUCLEOTIDE SEQUENCE</scope>
    <source>
        <strain evidence="1">DAOM 180753</strain>
    </source>
</reference>
<dbReference type="EMBL" id="LACB01000227">
    <property type="protein sequence ID" value="KAJ9486100.1"/>
    <property type="molecule type" value="Genomic_DNA"/>
</dbReference>
<proteinExistence type="predicted"/>
<gene>
    <name evidence="1" type="ORF">VN97_g7226</name>
</gene>
<evidence type="ECO:0000313" key="1">
    <source>
        <dbReference type="EMBL" id="KAJ9486100.1"/>
    </source>
</evidence>
<accession>A0AAI9TEY4</accession>
<sequence>MPTRVMETHPSAVFNLTFSDPTDNFEQSLQINSSNMKLFVVLFALAAYAMAEAGPNLEARAGCSQKGQHCNGGTFLCCPGQGSCSGQVQMANMRYSANKSSPSTEGVQMSP</sequence>
<protein>
    <submittedName>
        <fullName evidence="1">Uncharacterized protein</fullName>
    </submittedName>
</protein>
<keyword evidence="2" id="KW-1185">Reference proteome</keyword>
<comment type="caution">
    <text evidence="1">The sequence shown here is derived from an EMBL/GenBank/DDBJ whole genome shotgun (WGS) entry which is preliminary data.</text>
</comment>
<organism evidence="1 2">
    <name type="scientific">Penicillium thymicola</name>
    <dbReference type="NCBI Taxonomy" id="293382"/>
    <lineage>
        <taxon>Eukaryota</taxon>
        <taxon>Fungi</taxon>
        <taxon>Dikarya</taxon>
        <taxon>Ascomycota</taxon>
        <taxon>Pezizomycotina</taxon>
        <taxon>Eurotiomycetes</taxon>
        <taxon>Eurotiomycetidae</taxon>
        <taxon>Eurotiales</taxon>
        <taxon>Aspergillaceae</taxon>
        <taxon>Penicillium</taxon>
    </lineage>
</organism>
<name>A0AAI9TEY4_PENTH</name>
<reference evidence="1" key="1">
    <citation type="submission" date="2015-06" db="EMBL/GenBank/DDBJ databases">
        <authorList>
            <person name="Nguyen H."/>
        </authorList>
    </citation>
    <scope>NUCLEOTIDE SEQUENCE</scope>
    <source>
        <strain evidence="1">DAOM 180753</strain>
    </source>
</reference>
<dbReference type="AlphaFoldDB" id="A0AAI9TEY4"/>
<evidence type="ECO:0000313" key="2">
    <source>
        <dbReference type="Proteomes" id="UP001227192"/>
    </source>
</evidence>
<dbReference type="Proteomes" id="UP001227192">
    <property type="component" value="Unassembled WGS sequence"/>
</dbReference>